<comment type="caution">
    <text evidence="1">The sequence shown here is derived from an EMBL/GenBank/DDBJ whole genome shotgun (WGS) entry which is preliminary data.</text>
</comment>
<feature type="non-terminal residue" evidence="1">
    <location>
        <position position="1"/>
    </location>
</feature>
<organism evidence="1 2">
    <name type="scientific">Cetraspora pellucida</name>
    <dbReference type="NCBI Taxonomy" id="1433469"/>
    <lineage>
        <taxon>Eukaryota</taxon>
        <taxon>Fungi</taxon>
        <taxon>Fungi incertae sedis</taxon>
        <taxon>Mucoromycota</taxon>
        <taxon>Glomeromycotina</taxon>
        <taxon>Glomeromycetes</taxon>
        <taxon>Diversisporales</taxon>
        <taxon>Gigasporaceae</taxon>
        <taxon>Cetraspora</taxon>
    </lineage>
</organism>
<dbReference type="EMBL" id="CAJVPW010001729">
    <property type="protein sequence ID" value="CAG8490791.1"/>
    <property type="molecule type" value="Genomic_DNA"/>
</dbReference>
<sequence>TSAAVQASPSIGQTIPSAIVQVTLSQSSTTPSPIATGDISTCTACDKVKVACGSKFSLPQVNSQGTYIATDKCYCSNDVYSDLSQCLICCNSANVGNSSLDSLNHWKDSCISLGIMIIVRRYRKTRKIGDFPNISKPTKSLDLFDTYDRKSRYSNCSVNKSKENDVAIIPMAVVPEMINIIPEVHILDEASNINLNNNFNDTFSDSFNGNQYYYSSEQQPNPYPHPYV</sequence>
<protein>
    <submittedName>
        <fullName evidence="1">4530_t:CDS:1</fullName>
    </submittedName>
</protein>
<accession>A0ACA9KSS6</accession>
<reference evidence="1" key="1">
    <citation type="submission" date="2021-06" db="EMBL/GenBank/DDBJ databases">
        <authorList>
            <person name="Kallberg Y."/>
            <person name="Tangrot J."/>
            <person name="Rosling A."/>
        </authorList>
    </citation>
    <scope>NUCLEOTIDE SEQUENCE</scope>
    <source>
        <strain evidence="1">28 12/20/2015</strain>
    </source>
</reference>
<evidence type="ECO:0000313" key="1">
    <source>
        <dbReference type="EMBL" id="CAG8490791.1"/>
    </source>
</evidence>
<name>A0ACA9KSS6_9GLOM</name>
<gene>
    <name evidence="1" type="ORF">SPELUC_LOCUS2550</name>
</gene>
<evidence type="ECO:0000313" key="2">
    <source>
        <dbReference type="Proteomes" id="UP000789366"/>
    </source>
</evidence>
<keyword evidence="2" id="KW-1185">Reference proteome</keyword>
<dbReference type="Proteomes" id="UP000789366">
    <property type="component" value="Unassembled WGS sequence"/>
</dbReference>
<proteinExistence type="predicted"/>